<dbReference type="InterPro" id="IPR001754">
    <property type="entry name" value="OMPdeCOase_dom"/>
</dbReference>
<evidence type="ECO:0000256" key="4">
    <source>
        <dbReference type="ARBA" id="ARBA00021923"/>
    </source>
</evidence>
<dbReference type="AlphaFoldDB" id="A0A381T2Z2"/>
<dbReference type="UniPathway" id="UPA00070">
    <property type="reaction ID" value="UER00120"/>
</dbReference>
<comment type="similarity">
    <text evidence="2">Belongs to the OMP decarboxylase family. Type 2 subfamily.</text>
</comment>
<dbReference type="PANTHER" id="PTHR43375">
    <property type="entry name" value="OROTIDINE 5'-PHOSPHATE DECARBOXYLASE"/>
    <property type="match status" value="1"/>
</dbReference>
<proteinExistence type="inferred from homology"/>
<evidence type="ECO:0000256" key="7">
    <source>
        <dbReference type="ARBA" id="ARBA00023239"/>
    </source>
</evidence>
<comment type="pathway">
    <text evidence="1">Pyrimidine metabolism; UMP biosynthesis via de novo pathway; UMP from orotate: step 2/2.</text>
</comment>
<keyword evidence="5" id="KW-0210">Decarboxylase</keyword>
<dbReference type="NCBIfam" id="TIGR02127">
    <property type="entry name" value="pyrF_sub2"/>
    <property type="match status" value="1"/>
</dbReference>
<dbReference type="SMART" id="SM00934">
    <property type="entry name" value="OMPdecase"/>
    <property type="match status" value="1"/>
</dbReference>
<name>A0A381T2Z2_9ZZZZ</name>
<dbReference type="EMBL" id="UINC01003889">
    <property type="protein sequence ID" value="SVA10084.1"/>
    <property type="molecule type" value="Genomic_DNA"/>
</dbReference>
<protein>
    <recommendedName>
        <fullName evidence="4">Orotidine 5'-phosphate decarboxylase</fullName>
        <ecNumber evidence="3">4.1.1.23</ecNumber>
    </recommendedName>
    <alternativeName>
        <fullName evidence="8">OMP decarboxylase</fullName>
    </alternativeName>
</protein>
<dbReference type="Pfam" id="PF00215">
    <property type="entry name" value="OMPdecase"/>
    <property type="match status" value="1"/>
</dbReference>
<dbReference type="PANTHER" id="PTHR43375:SF1">
    <property type="entry name" value="OROTIDINE 5'-PHOSPHATE DECARBOXYLASE"/>
    <property type="match status" value="1"/>
</dbReference>
<reference evidence="11" key="1">
    <citation type="submission" date="2018-05" db="EMBL/GenBank/DDBJ databases">
        <authorList>
            <person name="Lanie J.A."/>
            <person name="Ng W.-L."/>
            <person name="Kazmierczak K.M."/>
            <person name="Andrzejewski T.M."/>
            <person name="Davidsen T.M."/>
            <person name="Wayne K.J."/>
            <person name="Tettelin H."/>
            <person name="Glass J.I."/>
            <person name="Rusch D."/>
            <person name="Podicherti R."/>
            <person name="Tsui H.-C.T."/>
            <person name="Winkler M.E."/>
        </authorList>
    </citation>
    <scope>NUCLEOTIDE SEQUENCE</scope>
</reference>
<evidence type="ECO:0000259" key="10">
    <source>
        <dbReference type="SMART" id="SM00934"/>
    </source>
</evidence>
<comment type="catalytic activity">
    <reaction evidence="9">
        <text>orotidine 5'-phosphate + H(+) = UMP + CO2</text>
        <dbReference type="Rhea" id="RHEA:11596"/>
        <dbReference type="ChEBI" id="CHEBI:15378"/>
        <dbReference type="ChEBI" id="CHEBI:16526"/>
        <dbReference type="ChEBI" id="CHEBI:57538"/>
        <dbReference type="ChEBI" id="CHEBI:57865"/>
        <dbReference type="EC" id="4.1.1.23"/>
    </reaction>
</comment>
<keyword evidence="7" id="KW-0456">Lyase</keyword>
<keyword evidence="6" id="KW-0665">Pyrimidine biosynthesis</keyword>
<organism evidence="11">
    <name type="scientific">marine metagenome</name>
    <dbReference type="NCBI Taxonomy" id="408172"/>
    <lineage>
        <taxon>unclassified sequences</taxon>
        <taxon>metagenomes</taxon>
        <taxon>ecological metagenomes</taxon>
    </lineage>
</organism>
<dbReference type="GO" id="GO:0004590">
    <property type="term" value="F:orotidine-5'-phosphate decarboxylase activity"/>
    <property type="evidence" value="ECO:0007669"/>
    <property type="project" value="UniProtKB-EC"/>
</dbReference>
<evidence type="ECO:0000256" key="9">
    <source>
        <dbReference type="ARBA" id="ARBA00049157"/>
    </source>
</evidence>
<dbReference type="InterPro" id="IPR011060">
    <property type="entry name" value="RibuloseP-bd_barrel"/>
</dbReference>
<dbReference type="InterPro" id="IPR011995">
    <property type="entry name" value="OMPdecase_type-2"/>
</dbReference>
<dbReference type="Gene3D" id="3.20.20.70">
    <property type="entry name" value="Aldolase class I"/>
    <property type="match status" value="1"/>
</dbReference>
<sequence length="266" mass="28817">MSMISFNHRLKSAIDKKKSCLCVGLDISPEMLGSEDLSELKIHARKVIDATRDLAAAYKPNFAFFERWGSAGFGWLEETVDYIGPDHIRIADAKRGDIGSTAAQYAHSIFTHFGFDAVTLNPYMGQDSIIPFLGHPENGVFILCRTSNPSAADFQNEQLAGRPLYEKVAAWANALNEHENVGLVAGATAPEELVLIRDLVPELPLLIPGVGAQGGNLHHSVKAGSQTGVALINISRGISFAGDLSERAIHDAAQNYVEKMNEVFNG</sequence>
<evidence type="ECO:0000256" key="5">
    <source>
        <dbReference type="ARBA" id="ARBA00022793"/>
    </source>
</evidence>
<dbReference type="CDD" id="cd04725">
    <property type="entry name" value="OMP_decarboxylase_like"/>
    <property type="match status" value="1"/>
</dbReference>
<gene>
    <name evidence="11" type="ORF">METZ01_LOCUS62938</name>
</gene>
<dbReference type="InterPro" id="IPR013785">
    <property type="entry name" value="Aldolase_TIM"/>
</dbReference>
<evidence type="ECO:0000313" key="11">
    <source>
        <dbReference type="EMBL" id="SVA10084.1"/>
    </source>
</evidence>
<evidence type="ECO:0000256" key="6">
    <source>
        <dbReference type="ARBA" id="ARBA00022975"/>
    </source>
</evidence>
<accession>A0A381T2Z2</accession>
<evidence type="ECO:0000256" key="2">
    <source>
        <dbReference type="ARBA" id="ARBA00008847"/>
    </source>
</evidence>
<evidence type="ECO:0000256" key="1">
    <source>
        <dbReference type="ARBA" id="ARBA00004861"/>
    </source>
</evidence>
<dbReference type="GO" id="GO:0006207">
    <property type="term" value="P:'de novo' pyrimidine nucleobase biosynthetic process"/>
    <property type="evidence" value="ECO:0007669"/>
    <property type="project" value="InterPro"/>
</dbReference>
<evidence type="ECO:0000256" key="3">
    <source>
        <dbReference type="ARBA" id="ARBA00012321"/>
    </source>
</evidence>
<dbReference type="GO" id="GO:0044205">
    <property type="term" value="P:'de novo' UMP biosynthetic process"/>
    <property type="evidence" value="ECO:0007669"/>
    <property type="project" value="UniProtKB-UniPathway"/>
</dbReference>
<evidence type="ECO:0000256" key="8">
    <source>
        <dbReference type="ARBA" id="ARBA00033428"/>
    </source>
</evidence>
<feature type="domain" description="Orotidine 5'-phosphate decarboxylase" evidence="10">
    <location>
        <begin position="20"/>
        <end position="249"/>
    </location>
</feature>
<dbReference type="EC" id="4.1.1.23" evidence="3"/>
<dbReference type="SUPFAM" id="SSF51366">
    <property type="entry name" value="Ribulose-phoshate binding barrel"/>
    <property type="match status" value="1"/>
</dbReference>